<dbReference type="SUPFAM" id="SSF57889">
    <property type="entry name" value="Cysteine-rich domain"/>
    <property type="match status" value="1"/>
</dbReference>
<sequence length="117" mass="13538">MRVTLGFPRARAVQPPILVENVCCFECKEVMYGLGYDCSRCEFFIRKKCSMLSPKINHVYHHNHPGLYYSSCICNFRRKTCRGFVYHCSACKFDLDVKCALLIHLMKLLSFTSTPVT</sequence>
<protein>
    <submittedName>
        <fullName evidence="1">DC1 domain-containing family protein</fullName>
    </submittedName>
</protein>
<dbReference type="Proteomes" id="UP000325315">
    <property type="component" value="Unassembled WGS sequence"/>
</dbReference>
<evidence type="ECO:0000313" key="2">
    <source>
        <dbReference type="Proteomes" id="UP000325315"/>
    </source>
</evidence>
<dbReference type="AlphaFoldDB" id="A0A5B6VT56"/>
<dbReference type="InterPro" id="IPR046349">
    <property type="entry name" value="C1-like_sf"/>
</dbReference>
<dbReference type="EMBL" id="SMMG02000005">
    <property type="protein sequence ID" value="KAA3472155.1"/>
    <property type="molecule type" value="Genomic_DNA"/>
</dbReference>
<dbReference type="PANTHER" id="PTHR46288">
    <property type="entry name" value="PHORBOL-ESTER/DAG-TYPE DOMAIN-CONTAINING PROTEIN"/>
    <property type="match status" value="1"/>
</dbReference>
<gene>
    <name evidence="1" type="ORF">EPI10_022661</name>
</gene>
<accession>A0A5B6VT56</accession>
<dbReference type="PANTHER" id="PTHR46288:SF27">
    <property type="entry name" value="CYSTEINE_HISTIDINE-RICH C1 DOMAIN FAMILY PROTEIN"/>
    <property type="match status" value="1"/>
</dbReference>
<reference evidence="2" key="1">
    <citation type="journal article" date="2019" name="Plant Biotechnol. J.">
        <title>Genome sequencing of the Australian wild diploid species Gossypium australe highlights disease resistance and delayed gland morphogenesis.</title>
        <authorList>
            <person name="Cai Y."/>
            <person name="Cai X."/>
            <person name="Wang Q."/>
            <person name="Wang P."/>
            <person name="Zhang Y."/>
            <person name="Cai C."/>
            <person name="Xu Y."/>
            <person name="Wang K."/>
            <person name="Zhou Z."/>
            <person name="Wang C."/>
            <person name="Geng S."/>
            <person name="Li B."/>
            <person name="Dong Q."/>
            <person name="Hou Y."/>
            <person name="Wang H."/>
            <person name="Ai P."/>
            <person name="Liu Z."/>
            <person name="Yi F."/>
            <person name="Sun M."/>
            <person name="An G."/>
            <person name="Cheng J."/>
            <person name="Zhang Y."/>
            <person name="Shi Q."/>
            <person name="Xie Y."/>
            <person name="Shi X."/>
            <person name="Chang Y."/>
            <person name="Huang F."/>
            <person name="Chen Y."/>
            <person name="Hong S."/>
            <person name="Mi L."/>
            <person name="Sun Q."/>
            <person name="Zhang L."/>
            <person name="Zhou B."/>
            <person name="Peng R."/>
            <person name="Zhang X."/>
            <person name="Liu F."/>
        </authorList>
    </citation>
    <scope>NUCLEOTIDE SEQUENCE [LARGE SCALE GENOMIC DNA]</scope>
    <source>
        <strain evidence="2">cv. PA1801</strain>
    </source>
</reference>
<proteinExistence type="predicted"/>
<dbReference type="OrthoDB" id="995530at2759"/>
<name>A0A5B6VT56_9ROSI</name>
<evidence type="ECO:0000313" key="1">
    <source>
        <dbReference type="EMBL" id="KAA3472155.1"/>
    </source>
</evidence>
<organism evidence="1 2">
    <name type="scientific">Gossypium australe</name>
    <dbReference type="NCBI Taxonomy" id="47621"/>
    <lineage>
        <taxon>Eukaryota</taxon>
        <taxon>Viridiplantae</taxon>
        <taxon>Streptophyta</taxon>
        <taxon>Embryophyta</taxon>
        <taxon>Tracheophyta</taxon>
        <taxon>Spermatophyta</taxon>
        <taxon>Magnoliopsida</taxon>
        <taxon>eudicotyledons</taxon>
        <taxon>Gunneridae</taxon>
        <taxon>Pentapetalae</taxon>
        <taxon>rosids</taxon>
        <taxon>malvids</taxon>
        <taxon>Malvales</taxon>
        <taxon>Malvaceae</taxon>
        <taxon>Malvoideae</taxon>
        <taxon>Gossypium</taxon>
    </lineage>
</organism>
<comment type="caution">
    <text evidence="1">The sequence shown here is derived from an EMBL/GenBank/DDBJ whole genome shotgun (WGS) entry which is preliminary data.</text>
</comment>
<keyword evidence="2" id="KW-1185">Reference proteome</keyword>